<proteinExistence type="predicted"/>
<reference evidence="3" key="1">
    <citation type="submission" date="2020-01" db="EMBL/GenBank/DDBJ databases">
        <authorList>
            <consortium name="DOE Joint Genome Institute"/>
            <person name="Haridas S."/>
            <person name="Albert R."/>
            <person name="Binder M."/>
            <person name="Bloem J."/>
            <person name="Labutti K."/>
            <person name="Salamov A."/>
            <person name="Andreopoulos B."/>
            <person name="Baker S.E."/>
            <person name="Barry K."/>
            <person name="Bills G."/>
            <person name="Bluhm B.H."/>
            <person name="Cannon C."/>
            <person name="Castanera R."/>
            <person name="Culley D.E."/>
            <person name="Daum C."/>
            <person name="Ezra D."/>
            <person name="Gonzalez J.B."/>
            <person name="Henrissat B."/>
            <person name="Kuo A."/>
            <person name="Liang C."/>
            <person name="Lipzen A."/>
            <person name="Lutzoni F."/>
            <person name="Magnuson J."/>
            <person name="Mondo S."/>
            <person name="Nolan M."/>
            <person name="Ohm R."/>
            <person name="Pangilinan J."/>
            <person name="Park H.-J."/>
            <person name="Ramirez L."/>
            <person name="Alfaro M."/>
            <person name="Sun H."/>
            <person name="Tritt A."/>
            <person name="Yoshinaga Y."/>
            <person name="Zwiers L.-H."/>
            <person name="Turgeon B.G."/>
            <person name="Goodwin S.B."/>
            <person name="Spatafora J.W."/>
            <person name="Crous P.W."/>
            <person name="Grigoriev I.V."/>
        </authorList>
    </citation>
    <scope>NUCLEOTIDE SEQUENCE</scope>
    <source>
        <strain evidence="3">CBS 342.82</strain>
    </source>
</reference>
<reference evidence="3" key="2">
    <citation type="submission" date="2020-04" db="EMBL/GenBank/DDBJ databases">
        <authorList>
            <consortium name="NCBI Genome Project"/>
        </authorList>
    </citation>
    <scope>NUCLEOTIDE SEQUENCE</scope>
    <source>
        <strain evidence="3">CBS 342.82</strain>
    </source>
</reference>
<gene>
    <name evidence="3" type="ORF">K489DRAFT_26853</name>
</gene>
<dbReference type="GeneID" id="54357896"/>
<dbReference type="RefSeq" id="XP_033464800.1">
    <property type="nucleotide sequence ID" value="XM_033600096.1"/>
</dbReference>
<feature type="region of interest" description="Disordered" evidence="1">
    <location>
        <begin position="153"/>
        <end position="305"/>
    </location>
</feature>
<sequence length="408" mass="44005">MQDLLQTSAWQMYKCKASPPHEEFVWPSQIRSRLLVTNLFHHYSESIHVEMQPPLALLPIFVGAGMHKAVQQKLQSPPPTTTVDYALEAVSTVPMALPGNGMFHGVQAADFTPDAITFTVTGASTTSTFALMPKPTAPNTFSTIVVPETTASAGSAEDLDGPVQTPPAHGPPRISAEAADEPAHTPPHGPPHRPAEDADGTALSPPHGPPYKSAEDADEPALSPPHGSPQVPAENSDEPALSPPHGPPHVSAEDADEPAQSLPHGPPKDQHHMMFAALMKPDVSPPGDEEAESEPTPVAHPRTRAKRTLAVTTDAPIAERDEVSMATRVACTSACVRADMSCLVKASRVTSELRKWYVYNLILRKSIHGLESNVTDLCRTARRHLQNARRGVQRETIELEDEQIGYRL</sequence>
<dbReference type="AlphaFoldDB" id="A0A6J3MJ60"/>
<name>A0A6J3MJ60_9PEZI</name>
<evidence type="ECO:0000256" key="1">
    <source>
        <dbReference type="SAM" id="MobiDB-lite"/>
    </source>
</evidence>
<organism evidence="3">
    <name type="scientific">Dissoconium aciculare CBS 342.82</name>
    <dbReference type="NCBI Taxonomy" id="1314786"/>
    <lineage>
        <taxon>Eukaryota</taxon>
        <taxon>Fungi</taxon>
        <taxon>Dikarya</taxon>
        <taxon>Ascomycota</taxon>
        <taxon>Pezizomycotina</taxon>
        <taxon>Dothideomycetes</taxon>
        <taxon>Dothideomycetidae</taxon>
        <taxon>Mycosphaerellales</taxon>
        <taxon>Dissoconiaceae</taxon>
        <taxon>Dissoconium</taxon>
    </lineage>
</organism>
<protein>
    <submittedName>
        <fullName evidence="3">Uncharacterized protein</fullName>
    </submittedName>
</protein>
<evidence type="ECO:0000313" key="2">
    <source>
        <dbReference type="Proteomes" id="UP000504637"/>
    </source>
</evidence>
<reference evidence="3" key="3">
    <citation type="submission" date="2025-08" db="UniProtKB">
        <authorList>
            <consortium name="RefSeq"/>
        </authorList>
    </citation>
    <scope>IDENTIFICATION</scope>
    <source>
        <strain evidence="3">CBS 342.82</strain>
    </source>
</reference>
<keyword evidence="2" id="KW-1185">Reference proteome</keyword>
<dbReference type="Proteomes" id="UP000504637">
    <property type="component" value="Unplaced"/>
</dbReference>
<accession>A0A6J3MJ60</accession>
<evidence type="ECO:0000313" key="3">
    <source>
        <dbReference type="RefSeq" id="XP_033464800.1"/>
    </source>
</evidence>